<dbReference type="PANTHER" id="PTHR30349">
    <property type="entry name" value="PHAGE INTEGRASE-RELATED"/>
    <property type="match status" value="1"/>
</dbReference>
<evidence type="ECO:0000259" key="7">
    <source>
        <dbReference type="PROSITE" id="PS51900"/>
    </source>
</evidence>
<protein>
    <submittedName>
        <fullName evidence="8">Tyrosine-type recombinase/integrase</fullName>
    </submittedName>
</protein>
<dbReference type="Pfam" id="PF00589">
    <property type="entry name" value="Phage_integrase"/>
    <property type="match status" value="1"/>
</dbReference>
<dbReference type="PROSITE" id="PS51898">
    <property type="entry name" value="TYR_RECOMBINASE"/>
    <property type="match status" value="1"/>
</dbReference>
<evidence type="ECO:0000256" key="1">
    <source>
        <dbReference type="ARBA" id="ARBA00008857"/>
    </source>
</evidence>
<dbReference type="InterPro" id="IPR013762">
    <property type="entry name" value="Integrase-like_cat_sf"/>
</dbReference>
<comment type="similarity">
    <text evidence="1">Belongs to the 'phage' integrase family.</text>
</comment>
<dbReference type="GO" id="GO:0006310">
    <property type="term" value="P:DNA recombination"/>
    <property type="evidence" value="ECO:0007669"/>
    <property type="project" value="UniProtKB-KW"/>
</dbReference>
<dbReference type="SUPFAM" id="SSF56349">
    <property type="entry name" value="DNA breaking-rejoining enzymes"/>
    <property type="match status" value="1"/>
</dbReference>
<evidence type="ECO:0000313" key="9">
    <source>
        <dbReference type="Proteomes" id="UP000437748"/>
    </source>
</evidence>
<keyword evidence="2" id="KW-0229">DNA integration</keyword>
<dbReference type="AlphaFoldDB" id="A0A6N6VRG4"/>
<dbReference type="Gene3D" id="1.10.443.10">
    <property type="entry name" value="Intergrase catalytic core"/>
    <property type="match status" value="1"/>
</dbReference>
<dbReference type="InterPro" id="IPR004107">
    <property type="entry name" value="Integrase_SAM-like_N"/>
</dbReference>
<keyword evidence="4" id="KW-0233">DNA recombination</keyword>
<evidence type="ECO:0000256" key="2">
    <source>
        <dbReference type="ARBA" id="ARBA00022908"/>
    </source>
</evidence>
<dbReference type="Pfam" id="PF02899">
    <property type="entry name" value="Phage_int_SAM_1"/>
    <property type="match status" value="1"/>
</dbReference>
<sequence>MSVTKYFKMSKKAFLRGVWMPENENCSNLEHALIQVRGSPSINFEKYPPEIALKCAQFLGSYVSENTIKNYARHLRSFFEFCREKNQPISKLLEIHRDHVDAYKRLLVVKNPPVTVCAKLAPVLSFLKFAHQEGWTDKNVGAAIRLPRVQKHKGKTEALSEEEIGGILETLEKSYLLAMNPLKQKDHYRAWLRFIVFSTLSHVGMRATELCSLKIKDFDLSGKLPRLHLKIKGGELHAPLISDELANLLKKYVVTLRSLLKPEDPLFTLSPYSKKPLSRDYLARLVTTIARENGITKEISPHSCRATVASHLHRNGIPLSEIQDLLGHKSMMTTMMYIRKTDEEKESASRKVKYAKGTKGD</sequence>
<feature type="domain" description="Tyr recombinase" evidence="6">
    <location>
        <begin position="154"/>
        <end position="350"/>
    </location>
</feature>
<dbReference type="InterPro" id="IPR002104">
    <property type="entry name" value="Integrase_catalytic"/>
</dbReference>
<feature type="domain" description="Core-binding (CB)" evidence="7">
    <location>
        <begin position="49"/>
        <end position="131"/>
    </location>
</feature>
<reference evidence="8 9" key="1">
    <citation type="submission" date="2019-10" db="EMBL/GenBank/DDBJ databases">
        <title>New species of Slilvanegrellaceae.</title>
        <authorList>
            <person name="Pitt A."/>
            <person name="Hahn M.W."/>
        </authorList>
    </citation>
    <scope>NUCLEOTIDE SEQUENCE [LARGE SCALE GENOMIC DNA]</scope>
    <source>
        <strain evidence="8 9">SP-Ram-0.45-NSY-1</strain>
        <plasmid evidence="8">unnamed</plasmid>
    </source>
</reference>
<evidence type="ECO:0000256" key="5">
    <source>
        <dbReference type="PROSITE-ProRule" id="PRU01248"/>
    </source>
</evidence>
<accession>A0A6N6VRG4</accession>
<gene>
    <name evidence="8" type="ORF">GCL60_16950</name>
</gene>
<dbReference type="PROSITE" id="PS51900">
    <property type="entry name" value="CB"/>
    <property type="match status" value="1"/>
</dbReference>
<organism evidence="8 9">
    <name type="scientific">Silvanigrella paludirubra</name>
    <dbReference type="NCBI Taxonomy" id="2499159"/>
    <lineage>
        <taxon>Bacteria</taxon>
        <taxon>Pseudomonadati</taxon>
        <taxon>Bdellovibrionota</taxon>
        <taxon>Oligoflexia</taxon>
        <taxon>Silvanigrellales</taxon>
        <taxon>Silvanigrellaceae</taxon>
        <taxon>Silvanigrella</taxon>
    </lineage>
</organism>
<dbReference type="GO" id="GO:0015074">
    <property type="term" value="P:DNA integration"/>
    <property type="evidence" value="ECO:0007669"/>
    <property type="project" value="UniProtKB-KW"/>
</dbReference>
<dbReference type="InterPro" id="IPR050090">
    <property type="entry name" value="Tyrosine_recombinase_XerCD"/>
</dbReference>
<dbReference type="Gene3D" id="1.10.150.130">
    <property type="match status" value="1"/>
</dbReference>
<dbReference type="InterPro" id="IPR044068">
    <property type="entry name" value="CB"/>
</dbReference>
<comment type="caution">
    <text evidence="8">The sequence shown here is derived from an EMBL/GenBank/DDBJ whole genome shotgun (WGS) entry which is preliminary data.</text>
</comment>
<keyword evidence="3 5" id="KW-0238">DNA-binding</keyword>
<evidence type="ECO:0000256" key="3">
    <source>
        <dbReference type="ARBA" id="ARBA00023125"/>
    </source>
</evidence>
<evidence type="ECO:0000313" key="8">
    <source>
        <dbReference type="EMBL" id="KAB8035636.1"/>
    </source>
</evidence>
<keyword evidence="8" id="KW-0614">Plasmid</keyword>
<dbReference type="EMBL" id="WFLM01000010">
    <property type="protein sequence ID" value="KAB8035636.1"/>
    <property type="molecule type" value="Genomic_DNA"/>
</dbReference>
<dbReference type="InterPro" id="IPR011010">
    <property type="entry name" value="DNA_brk_join_enz"/>
</dbReference>
<dbReference type="Proteomes" id="UP000437748">
    <property type="component" value="Unassembled WGS sequence"/>
</dbReference>
<proteinExistence type="inferred from homology"/>
<evidence type="ECO:0000259" key="6">
    <source>
        <dbReference type="PROSITE" id="PS51898"/>
    </source>
</evidence>
<geneLocation type="plasmid" evidence="8">
    <name>unnamed</name>
</geneLocation>
<dbReference type="PANTHER" id="PTHR30349:SF41">
    <property type="entry name" value="INTEGRASE_RECOMBINASE PROTEIN MJ0367-RELATED"/>
    <property type="match status" value="1"/>
</dbReference>
<keyword evidence="9" id="KW-1185">Reference proteome</keyword>
<dbReference type="GO" id="GO:0003677">
    <property type="term" value="F:DNA binding"/>
    <property type="evidence" value="ECO:0007669"/>
    <property type="project" value="UniProtKB-UniRule"/>
</dbReference>
<dbReference type="InterPro" id="IPR010998">
    <property type="entry name" value="Integrase_recombinase_N"/>
</dbReference>
<dbReference type="CDD" id="cd00397">
    <property type="entry name" value="DNA_BRE_C"/>
    <property type="match status" value="1"/>
</dbReference>
<name>A0A6N6VRG4_9BACT</name>
<evidence type="ECO:0000256" key="4">
    <source>
        <dbReference type="ARBA" id="ARBA00023172"/>
    </source>
</evidence>